<dbReference type="Proteomes" id="UP001165121">
    <property type="component" value="Unassembled WGS sequence"/>
</dbReference>
<reference evidence="2" key="1">
    <citation type="submission" date="2023-04" db="EMBL/GenBank/DDBJ databases">
        <title>Phytophthora fragariaefolia NBRC 109709.</title>
        <authorList>
            <person name="Ichikawa N."/>
            <person name="Sato H."/>
            <person name="Tonouchi N."/>
        </authorList>
    </citation>
    <scope>NUCLEOTIDE SEQUENCE</scope>
    <source>
        <strain evidence="2">NBRC 109709</strain>
    </source>
</reference>
<dbReference type="SUPFAM" id="SSF69572">
    <property type="entry name" value="Activating enzymes of the ubiquitin-like proteins"/>
    <property type="match status" value="1"/>
</dbReference>
<evidence type="ECO:0000313" key="3">
    <source>
        <dbReference type="Proteomes" id="UP001165121"/>
    </source>
</evidence>
<dbReference type="PANTHER" id="PTHR43267">
    <property type="entry name" value="TRNA THREONYLCARBAMOYLADENOSINE DEHYDRATASE"/>
    <property type="match status" value="1"/>
</dbReference>
<dbReference type="GO" id="GO:0061504">
    <property type="term" value="P:cyclic threonylcarbamoyladenosine biosynthetic process"/>
    <property type="evidence" value="ECO:0007669"/>
    <property type="project" value="TreeGrafter"/>
</dbReference>
<gene>
    <name evidence="2" type="ORF">Pfra01_000299600</name>
</gene>
<dbReference type="CDD" id="cd00755">
    <property type="entry name" value="YgdL_like"/>
    <property type="match status" value="1"/>
</dbReference>
<dbReference type="PANTHER" id="PTHR43267:SF2">
    <property type="entry name" value="TRNA THREONYLCARBAMOYLADENOSINE DEHYDRATASE 1-RELATED"/>
    <property type="match status" value="1"/>
</dbReference>
<comment type="caution">
    <text evidence="2">The sequence shown here is derived from an EMBL/GenBank/DDBJ whole genome shotgun (WGS) entry which is preliminary data.</text>
</comment>
<dbReference type="InterPro" id="IPR035985">
    <property type="entry name" value="Ubiquitin-activating_enz"/>
</dbReference>
<dbReference type="AlphaFoldDB" id="A0A9W6TWC3"/>
<accession>A0A9W6TWC3</accession>
<dbReference type="InterPro" id="IPR000594">
    <property type="entry name" value="ThiF_NAD_FAD-bd"/>
</dbReference>
<keyword evidence="3" id="KW-1185">Reference proteome</keyword>
<proteinExistence type="predicted"/>
<dbReference type="Pfam" id="PF00899">
    <property type="entry name" value="ThiF"/>
    <property type="match status" value="1"/>
</dbReference>
<dbReference type="EMBL" id="BSXT01000236">
    <property type="protein sequence ID" value="GMF21766.1"/>
    <property type="molecule type" value="Genomic_DNA"/>
</dbReference>
<dbReference type="GO" id="GO:0008641">
    <property type="term" value="F:ubiquitin-like modifier activating enzyme activity"/>
    <property type="evidence" value="ECO:0007669"/>
    <property type="project" value="InterPro"/>
</dbReference>
<dbReference type="OrthoDB" id="10265862at2759"/>
<evidence type="ECO:0000259" key="1">
    <source>
        <dbReference type="Pfam" id="PF00899"/>
    </source>
</evidence>
<organism evidence="2 3">
    <name type="scientific">Phytophthora fragariaefolia</name>
    <dbReference type="NCBI Taxonomy" id="1490495"/>
    <lineage>
        <taxon>Eukaryota</taxon>
        <taxon>Sar</taxon>
        <taxon>Stramenopiles</taxon>
        <taxon>Oomycota</taxon>
        <taxon>Peronosporomycetes</taxon>
        <taxon>Peronosporales</taxon>
        <taxon>Peronosporaceae</taxon>
        <taxon>Phytophthora</taxon>
    </lineage>
</organism>
<name>A0A9W6TWC3_9STRA</name>
<protein>
    <submittedName>
        <fullName evidence="2">Unnamed protein product</fullName>
    </submittedName>
</protein>
<dbReference type="GO" id="GO:0061503">
    <property type="term" value="F:tRNA threonylcarbamoyladenosine dehydratase"/>
    <property type="evidence" value="ECO:0007669"/>
    <property type="project" value="TreeGrafter"/>
</dbReference>
<feature type="domain" description="THIF-type NAD/FAD binding fold" evidence="1">
    <location>
        <begin position="73"/>
        <end position="345"/>
    </location>
</feature>
<dbReference type="Gene3D" id="3.40.50.720">
    <property type="entry name" value="NAD(P)-binding Rossmann-like Domain"/>
    <property type="match status" value="1"/>
</dbReference>
<evidence type="ECO:0000313" key="2">
    <source>
        <dbReference type="EMBL" id="GMF21766.1"/>
    </source>
</evidence>
<dbReference type="InterPro" id="IPR045886">
    <property type="entry name" value="ThiF/MoeB/HesA"/>
</dbReference>
<sequence>MMPSNEPMVTTAVGGAQLAAAFGVGVAAAVAAQLVYQAAVKRRGAAQKPAAPTPRGTDAAAQELLEEQLSRIASFFGPEGFGKVKDAFVVVVGLGGVGSHAAHMLARSGVGKLRLVDFDNVTLSSLNRHAVATRADVGLSKVAAMKRHLHEIVPDCEVEDLADMFDADSADDLLGGEQRVRVCVCVGATVMQRLIYAVVGGGTGNPTYVLDCIDDVKTKCALLESVTRKNLKVITATGAGAKADPTRLQIGSLKDAVRDPLATKIRYFLKKKDISSSEITTIFSSEKSVCKLLPLDAEQAQNPEEFGNVENFRIRVIPVLGTMPALFGQSMAAYVLCDLAGKKINPEAVARLSRDQRNKLYQKLQQREHVLFHEGHKIELEKDEIEFVYQEIWRGRSSVSGARNGGHDRLYLARWRTDRQLHPDNVVYLTTKELAKLDKDGIEGFDPEVVARIDARLSQFGSWAVPQ</sequence>